<comment type="caution">
    <text evidence="1">The sequence shown here is derived from an EMBL/GenBank/DDBJ whole genome shotgun (WGS) entry which is preliminary data.</text>
</comment>
<evidence type="ECO:0000313" key="2">
    <source>
        <dbReference type="Proteomes" id="UP001500443"/>
    </source>
</evidence>
<gene>
    <name evidence="1" type="ORF">GCM10009802_55320</name>
</gene>
<name>A0ABP4KEI2_9ACTN</name>
<evidence type="ECO:0000313" key="1">
    <source>
        <dbReference type="EMBL" id="GAA1500208.1"/>
    </source>
</evidence>
<keyword evidence="2" id="KW-1185">Reference proteome</keyword>
<proteinExistence type="predicted"/>
<dbReference type="Proteomes" id="UP001500443">
    <property type="component" value="Unassembled WGS sequence"/>
</dbReference>
<accession>A0ABP4KEI2</accession>
<sequence>MPLHGAAGDQRVRIPQPAVPRDAVREALRDGVRDDVGDGAGRWAAAAGPVRHLRLRLARPARRAEARRLLALVLDVPPLLGADPAVLIAEVPDGRRAVDVLIELAWSGIDLDAFGLDAAA</sequence>
<reference evidence="2" key="1">
    <citation type="journal article" date="2019" name="Int. J. Syst. Evol. Microbiol.">
        <title>The Global Catalogue of Microorganisms (GCM) 10K type strain sequencing project: providing services to taxonomists for standard genome sequencing and annotation.</title>
        <authorList>
            <consortium name="The Broad Institute Genomics Platform"/>
            <consortium name="The Broad Institute Genome Sequencing Center for Infectious Disease"/>
            <person name="Wu L."/>
            <person name="Ma J."/>
        </authorList>
    </citation>
    <scope>NUCLEOTIDE SEQUENCE [LARGE SCALE GENOMIC DNA]</scope>
    <source>
        <strain evidence="2">JCM 15481</strain>
    </source>
</reference>
<dbReference type="EMBL" id="BAAAPF010000271">
    <property type="protein sequence ID" value="GAA1500208.1"/>
    <property type="molecule type" value="Genomic_DNA"/>
</dbReference>
<dbReference type="RefSeq" id="WP_344293390.1">
    <property type="nucleotide sequence ID" value="NZ_BAAAPF010000271.1"/>
</dbReference>
<protein>
    <submittedName>
        <fullName evidence="1">Uncharacterized protein</fullName>
    </submittedName>
</protein>
<organism evidence="1 2">
    <name type="scientific">Streptomyces synnematoformans</name>
    <dbReference type="NCBI Taxonomy" id="415721"/>
    <lineage>
        <taxon>Bacteria</taxon>
        <taxon>Bacillati</taxon>
        <taxon>Actinomycetota</taxon>
        <taxon>Actinomycetes</taxon>
        <taxon>Kitasatosporales</taxon>
        <taxon>Streptomycetaceae</taxon>
        <taxon>Streptomyces</taxon>
    </lineage>
</organism>